<dbReference type="AlphaFoldDB" id="A0A9X0U3A6"/>
<feature type="chain" id="PRO_5040847232" description="DUF4440 domain-containing protein" evidence="1">
    <location>
        <begin position="21"/>
        <end position="149"/>
    </location>
</feature>
<feature type="domain" description="DUF4440" evidence="2">
    <location>
        <begin position="32"/>
        <end position="135"/>
    </location>
</feature>
<gene>
    <name evidence="3" type="ORF">HDF14_000196</name>
</gene>
<accession>A0A9X0U3A6</accession>
<dbReference type="SUPFAM" id="SSF54427">
    <property type="entry name" value="NTF2-like"/>
    <property type="match status" value="1"/>
</dbReference>
<dbReference type="InterPro" id="IPR032710">
    <property type="entry name" value="NTF2-like_dom_sf"/>
</dbReference>
<dbReference type="Pfam" id="PF14534">
    <property type="entry name" value="DUF4440"/>
    <property type="match status" value="1"/>
</dbReference>
<protein>
    <recommendedName>
        <fullName evidence="2">DUF4440 domain-containing protein</fullName>
    </recommendedName>
</protein>
<sequence>MKRMIGLFAMSILLTGVAAAAMDVPTAETTINDAEAALGVAMIHKDLATLDRLVGRDWTMQSDSGTMGTKAGFLNDVRSGALIVKSFKLHDVHVRVLGDVAFVQAFDDEVSSYKGKDNSGTYNWLDVWEKRDGRWVSVATQLTKVEARK</sequence>
<dbReference type="Gene3D" id="3.10.450.50">
    <property type="match status" value="1"/>
</dbReference>
<keyword evidence="1" id="KW-0732">Signal</keyword>
<dbReference type="Proteomes" id="UP000535182">
    <property type="component" value="Unassembled WGS sequence"/>
</dbReference>
<dbReference type="RefSeq" id="WP_183972673.1">
    <property type="nucleotide sequence ID" value="NZ_JACHEB010000001.1"/>
</dbReference>
<evidence type="ECO:0000256" key="1">
    <source>
        <dbReference type="SAM" id="SignalP"/>
    </source>
</evidence>
<dbReference type="InterPro" id="IPR027843">
    <property type="entry name" value="DUF4440"/>
</dbReference>
<dbReference type="EMBL" id="JACHEB010000001">
    <property type="protein sequence ID" value="MBB5326602.1"/>
    <property type="molecule type" value="Genomic_DNA"/>
</dbReference>
<proteinExistence type="predicted"/>
<evidence type="ECO:0000259" key="2">
    <source>
        <dbReference type="Pfam" id="PF14534"/>
    </source>
</evidence>
<evidence type="ECO:0000313" key="4">
    <source>
        <dbReference type="Proteomes" id="UP000535182"/>
    </source>
</evidence>
<organism evidence="3 4">
    <name type="scientific">Tunturiibacter gelidiferens</name>
    <dbReference type="NCBI Taxonomy" id="3069689"/>
    <lineage>
        <taxon>Bacteria</taxon>
        <taxon>Pseudomonadati</taxon>
        <taxon>Acidobacteriota</taxon>
        <taxon>Terriglobia</taxon>
        <taxon>Terriglobales</taxon>
        <taxon>Acidobacteriaceae</taxon>
        <taxon>Tunturiibacter</taxon>
    </lineage>
</organism>
<evidence type="ECO:0000313" key="3">
    <source>
        <dbReference type="EMBL" id="MBB5326602.1"/>
    </source>
</evidence>
<reference evidence="3 4" key="1">
    <citation type="submission" date="2020-08" db="EMBL/GenBank/DDBJ databases">
        <title>Genomic Encyclopedia of Type Strains, Phase IV (KMG-V): Genome sequencing to study the core and pangenomes of soil and plant-associated prokaryotes.</title>
        <authorList>
            <person name="Whitman W."/>
        </authorList>
    </citation>
    <scope>NUCLEOTIDE SEQUENCE [LARGE SCALE GENOMIC DNA]</scope>
    <source>
        <strain evidence="3 4">X5P2</strain>
    </source>
</reference>
<comment type="caution">
    <text evidence="3">The sequence shown here is derived from an EMBL/GenBank/DDBJ whole genome shotgun (WGS) entry which is preliminary data.</text>
</comment>
<name>A0A9X0U3A6_9BACT</name>
<feature type="signal peptide" evidence="1">
    <location>
        <begin position="1"/>
        <end position="20"/>
    </location>
</feature>
<keyword evidence="4" id="KW-1185">Reference proteome</keyword>